<feature type="compositionally biased region" description="Low complexity" evidence="1">
    <location>
        <begin position="299"/>
        <end position="315"/>
    </location>
</feature>
<feature type="compositionally biased region" description="Basic and acidic residues" evidence="1">
    <location>
        <begin position="98"/>
        <end position="116"/>
    </location>
</feature>
<protein>
    <submittedName>
        <fullName evidence="2">Uncharacterized protein</fullName>
    </submittedName>
</protein>
<accession>A0AAW0ENM5</accession>
<organism evidence="2 3">
    <name type="scientific">Novymonas esmeraldas</name>
    <dbReference type="NCBI Taxonomy" id="1808958"/>
    <lineage>
        <taxon>Eukaryota</taxon>
        <taxon>Discoba</taxon>
        <taxon>Euglenozoa</taxon>
        <taxon>Kinetoplastea</taxon>
        <taxon>Metakinetoplastina</taxon>
        <taxon>Trypanosomatida</taxon>
        <taxon>Trypanosomatidae</taxon>
        <taxon>Novymonas</taxon>
    </lineage>
</organism>
<feature type="region of interest" description="Disordered" evidence="1">
    <location>
        <begin position="280"/>
        <end position="342"/>
    </location>
</feature>
<sequence length="342" mass="36936">MLGTARLFACRGSTISRWSFTPTVLLQRPLSLRPCAELCTRRCASSRATHAARSAAAARPKNKESSPPPTAATGRKASTAPAAPRQQPARRSTVSAEKAADEERRRREELEKEVRLGMRHLMSEHLTHSPELRAKRIRRTEKRRQLQHASMDHRHRRLQEKDANSERLLGTDSTVLGDGIVPLLSTTSKNPYESVGGVAVWGALNPVGLSASQAAVSDSAIVTEGDYASFLAQAAGSSDGETDEDVDGWRSATLASLCSPDLSVYDSDRDFRINSEEAVRLAEGESTKDATSSTPDEVASTSPTQSASSSAAAAAMRMQLDEGDSDYTVSMFTDDFDDPLSL</sequence>
<proteinExistence type="predicted"/>
<feature type="region of interest" description="Disordered" evidence="1">
    <location>
        <begin position="138"/>
        <end position="161"/>
    </location>
</feature>
<evidence type="ECO:0000256" key="1">
    <source>
        <dbReference type="SAM" id="MobiDB-lite"/>
    </source>
</evidence>
<evidence type="ECO:0000313" key="3">
    <source>
        <dbReference type="Proteomes" id="UP001430356"/>
    </source>
</evidence>
<keyword evidence="3" id="KW-1185">Reference proteome</keyword>
<name>A0AAW0ENM5_9TRYP</name>
<reference evidence="2 3" key="1">
    <citation type="journal article" date="2021" name="MBio">
        <title>A New Model Trypanosomatid, Novymonas esmeraldas: Genomic Perception of Its 'Candidatus Pandoraea novymonadis' Endosymbiont.</title>
        <authorList>
            <person name="Zakharova A."/>
            <person name="Saura A."/>
            <person name="Butenko A."/>
            <person name="Podesvova L."/>
            <person name="Warmusova S."/>
            <person name="Kostygov A.Y."/>
            <person name="Nenarokova A."/>
            <person name="Lukes J."/>
            <person name="Opperdoes F.R."/>
            <person name="Yurchenko V."/>
        </authorList>
    </citation>
    <scope>NUCLEOTIDE SEQUENCE [LARGE SCALE GENOMIC DNA]</scope>
    <source>
        <strain evidence="2 3">E262AT.01</strain>
    </source>
</reference>
<dbReference type="Proteomes" id="UP001430356">
    <property type="component" value="Unassembled WGS sequence"/>
</dbReference>
<comment type="caution">
    <text evidence="2">The sequence shown here is derived from an EMBL/GenBank/DDBJ whole genome shotgun (WGS) entry which is preliminary data.</text>
</comment>
<dbReference type="AlphaFoldDB" id="A0AAW0ENM5"/>
<feature type="compositionally biased region" description="Low complexity" evidence="1">
    <location>
        <begin position="77"/>
        <end position="93"/>
    </location>
</feature>
<evidence type="ECO:0000313" key="2">
    <source>
        <dbReference type="EMBL" id="KAK7194801.1"/>
    </source>
</evidence>
<gene>
    <name evidence="2" type="ORF">NESM_000400500</name>
</gene>
<dbReference type="EMBL" id="JAECZO010000042">
    <property type="protein sequence ID" value="KAK7194801.1"/>
    <property type="molecule type" value="Genomic_DNA"/>
</dbReference>
<feature type="region of interest" description="Disordered" evidence="1">
    <location>
        <begin position="50"/>
        <end position="116"/>
    </location>
</feature>
<feature type="compositionally biased region" description="Low complexity" evidence="1">
    <location>
        <begin position="50"/>
        <end position="59"/>
    </location>
</feature>